<name>A0AAJ5YN08_9BASI</name>
<sequence>MFVIPFLFLLLIASAASAHGSPVEQRSAVCKPVGEATKLVSHSVRDGSTGYFETVKKNQGLALVRANSTTEQFQFYECTPPSINYRKSDYRAKYGQLQSTKHKGKCVTAGNYWIQRTGCLGGDGTFEKFPSDDGTITLQPCAKQDTELMRRQWLAYATISFKESCNTKSVLQASYRGDTDLEALIGDSEKSHFSYIDGTNKHTHRPQGFMSNTFPKGC</sequence>
<protein>
    <recommendedName>
        <fullName evidence="4">Ricin B lectin domain-containing protein</fullName>
    </recommendedName>
</protein>
<evidence type="ECO:0000256" key="1">
    <source>
        <dbReference type="SAM" id="SignalP"/>
    </source>
</evidence>
<dbReference type="EMBL" id="CP119943">
    <property type="protein sequence ID" value="WFC97294.1"/>
    <property type="molecule type" value="Genomic_DNA"/>
</dbReference>
<dbReference type="AlphaFoldDB" id="A0AAJ5YN08"/>
<feature type="chain" id="PRO_5042543284" description="Ricin B lectin domain-containing protein" evidence="1">
    <location>
        <begin position="19"/>
        <end position="218"/>
    </location>
</feature>
<feature type="signal peptide" evidence="1">
    <location>
        <begin position="1"/>
        <end position="18"/>
    </location>
</feature>
<evidence type="ECO:0000313" key="2">
    <source>
        <dbReference type="EMBL" id="WFC97294.1"/>
    </source>
</evidence>
<evidence type="ECO:0008006" key="4">
    <source>
        <dbReference type="Google" id="ProtNLM"/>
    </source>
</evidence>
<keyword evidence="1" id="KW-0732">Signal</keyword>
<proteinExistence type="predicted"/>
<evidence type="ECO:0000313" key="3">
    <source>
        <dbReference type="Proteomes" id="UP001219567"/>
    </source>
</evidence>
<keyword evidence="3" id="KW-1185">Reference proteome</keyword>
<reference evidence="2 3" key="1">
    <citation type="submission" date="2023-03" db="EMBL/GenBank/DDBJ databases">
        <title>Mating type loci evolution in Malassezia.</title>
        <authorList>
            <person name="Coelho M.A."/>
        </authorList>
    </citation>
    <scope>NUCLEOTIDE SEQUENCE [LARGE SCALE GENOMIC DNA]</scope>
    <source>
        <strain evidence="2 3">CBS 9725</strain>
    </source>
</reference>
<accession>A0AAJ5YN08</accession>
<dbReference type="Proteomes" id="UP001219567">
    <property type="component" value="Chromosome 1"/>
</dbReference>
<gene>
    <name evidence="2" type="ORF">MYAM1_000003</name>
</gene>
<organism evidence="2 3">
    <name type="scientific">Malassezia yamatoensis</name>
    <dbReference type="NCBI Taxonomy" id="253288"/>
    <lineage>
        <taxon>Eukaryota</taxon>
        <taxon>Fungi</taxon>
        <taxon>Dikarya</taxon>
        <taxon>Basidiomycota</taxon>
        <taxon>Ustilaginomycotina</taxon>
        <taxon>Malasseziomycetes</taxon>
        <taxon>Malasseziales</taxon>
        <taxon>Malasseziaceae</taxon>
        <taxon>Malassezia</taxon>
    </lineage>
</organism>